<organism evidence="1 2">
    <name type="scientific">Catharanthus roseus</name>
    <name type="common">Madagascar periwinkle</name>
    <name type="synonym">Vinca rosea</name>
    <dbReference type="NCBI Taxonomy" id="4058"/>
    <lineage>
        <taxon>Eukaryota</taxon>
        <taxon>Viridiplantae</taxon>
        <taxon>Streptophyta</taxon>
        <taxon>Embryophyta</taxon>
        <taxon>Tracheophyta</taxon>
        <taxon>Spermatophyta</taxon>
        <taxon>Magnoliopsida</taxon>
        <taxon>eudicotyledons</taxon>
        <taxon>Gunneridae</taxon>
        <taxon>Pentapetalae</taxon>
        <taxon>asterids</taxon>
        <taxon>lamiids</taxon>
        <taxon>Gentianales</taxon>
        <taxon>Apocynaceae</taxon>
        <taxon>Rauvolfioideae</taxon>
        <taxon>Vinceae</taxon>
        <taxon>Catharanthinae</taxon>
        <taxon>Catharanthus</taxon>
    </lineage>
</organism>
<protein>
    <submittedName>
        <fullName evidence="1">Uncharacterized protein</fullName>
    </submittedName>
</protein>
<evidence type="ECO:0000313" key="2">
    <source>
        <dbReference type="Proteomes" id="UP001060085"/>
    </source>
</evidence>
<accession>A0ACC0ASW3</accession>
<evidence type="ECO:0000313" key="1">
    <source>
        <dbReference type="EMBL" id="KAI5663821.1"/>
    </source>
</evidence>
<sequence length="237" mass="27432">MKEPRYLDDKIGLRRQKPRRLIFAVKPNSPLKALRIIDEPHTRINLNSHSLFSSSQVTKVCSQPRMATNNGSNRRNHKEQNNYRKKKKLQRRRRREKRNERRCSTELVAGKAETPFFFFPISCALSISFFLSRSSSPLEGRGFFVIIQRILNTEAELDLMRGKLSLGKIDADVKDLKSLLSSRMQLELRLPIFETRDWSRLNNVVMIDGNGGEGGNREKRGETGRKGEGGETYRRIK</sequence>
<reference evidence="2" key="1">
    <citation type="journal article" date="2023" name="Nat. Plants">
        <title>Single-cell RNA sequencing provides a high-resolution roadmap for understanding the multicellular compartmentation of specialized metabolism.</title>
        <authorList>
            <person name="Sun S."/>
            <person name="Shen X."/>
            <person name="Li Y."/>
            <person name="Li Y."/>
            <person name="Wang S."/>
            <person name="Li R."/>
            <person name="Zhang H."/>
            <person name="Shen G."/>
            <person name="Guo B."/>
            <person name="Wei J."/>
            <person name="Xu J."/>
            <person name="St-Pierre B."/>
            <person name="Chen S."/>
            <person name="Sun C."/>
        </authorList>
    </citation>
    <scope>NUCLEOTIDE SEQUENCE [LARGE SCALE GENOMIC DNA]</scope>
</reference>
<keyword evidence="2" id="KW-1185">Reference proteome</keyword>
<gene>
    <name evidence="1" type="ORF">M9H77_23144</name>
</gene>
<comment type="caution">
    <text evidence="1">The sequence shown here is derived from an EMBL/GenBank/DDBJ whole genome shotgun (WGS) entry which is preliminary data.</text>
</comment>
<dbReference type="Proteomes" id="UP001060085">
    <property type="component" value="Linkage Group LG05"/>
</dbReference>
<name>A0ACC0ASW3_CATRO</name>
<proteinExistence type="predicted"/>
<dbReference type="EMBL" id="CM044705">
    <property type="protein sequence ID" value="KAI5663821.1"/>
    <property type="molecule type" value="Genomic_DNA"/>
</dbReference>